<dbReference type="PANTHER" id="PTHR43442:SF3">
    <property type="entry name" value="GLUCONOKINASE-RELATED"/>
    <property type="match status" value="1"/>
</dbReference>
<evidence type="ECO:0000256" key="5">
    <source>
        <dbReference type="ARBA" id="ARBA00022741"/>
    </source>
</evidence>
<evidence type="ECO:0000256" key="3">
    <source>
        <dbReference type="ARBA" id="ARBA00012054"/>
    </source>
</evidence>
<reference evidence="11 12" key="1">
    <citation type="submission" date="2019-12" db="EMBL/GenBank/DDBJ databases">
        <title>Genomic-based taxomic classification of the family Erythrobacteraceae.</title>
        <authorList>
            <person name="Xu L."/>
        </authorList>
    </citation>
    <scope>NUCLEOTIDE SEQUENCE [LARGE SCALE GENOMIC DNA]</scope>
    <source>
        <strain evidence="11 12">KEMB 9005-328</strain>
    </source>
</reference>
<keyword evidence="6 10" id="KW-0418">Kinase</keyword>
<evidence type="ECO:0000313" key="12">
    <source>
        <dbReference type="Proteomes" id="UP000439780"/>
    </source>
</evidence>
<comment type="catalytic activity">
    <reaction evidence="9 10">
        <text>D-gluconate + ATP = 6-phospho-D-gluconate + ADP + H(+)</text>
        <dbReference type="Rhea" id="RHEA:19433"/>
        <dbReference type="ChEBI" id="CHEBI:15378"/>
        <dbReference type="ChEBI" id="CHEBI:18391"/>
        <dbReference type="ChEBI" id="CHEBI:30616"/>
        <dbReference type="ChEBI" id="CHEBI:58759"/>
        <dbReference type="ChEBI" id="CHEBI:456216"/>
        <dbReference type="EC" id="2.7.1.12"/>
    </reaction>
</comment>
<evidence type="ECO:0000313" key="11">
    <source>
        <dbReference type="EMBL" id="MXP28634.1"/>
    </source>
</evidence>
<dbReference type="AlphaFoldDB" id="A0A845AG64"/>
<dbReference type="PANTHER" id="PTHR43442">
    <property type="entry name" value="GLUCONOKINASE-RELATED"/>
    <property type="match status" value="1"/>
</dbReference>
<evidence type="ECO:0000256" key="9">
    <source>
        <dbReference type="ARBA" id="ARBA00048090"/>
    </source>
</evidence>
<dbReference type="EMBL" id="WTYA01000005">
    <property type="protein sequence ID" value="MXP28634.1"/>
    <property type="molecule type" value="Genomic_DNA"/>
</dbReference>
<evidence type="ECO:0000256" key="8">
    <source>
        <dbReference type="ARBA" id="ARBA00023064"/>
    </source>
</evidence>
<protein>
    <recommendedName>
        <fullName evidence="3 10">Gluconokinase</fullName>
        <ecNumber evidence="3 10">2.7.1.12</ecNumber>
    </recommendedName>
</protein>
<dbReference type="GO" id="GO:0046316">
    <property type="term" value="F:gluconokinase activity"/>
    <property type="evidence" value="ECO:0007669"/>
    <property type="project" value="UniProtKB-EC"/>
</dbReference>
<dbReference type="Proteomes" id="UP000439780">
    <property type="component" value="Unassembled WGS sequence"/>
</dbReference>
<evidence type="ECO:0000256" key="6">
    <source>
        <dbReference type="ARBA" id="ARBA00022777"/>
    </source>
</evidence>
<dbReference type="OrthoDB" id="9795716at2"/>
<organism evidence="11 12">
    <name type="scientific">Qipengyuania algicida</name>
    <dbReference type="NCBI Taxonomy" id="1836209"/>
    <lineage>
        <taxon>Bacteria</taxon>
        <taxon>Pseudomonadati</taxon>
        <taxon>Pseudomonadota</taxon>
        <taxon>Alphaproteobacteria</taxon>
        <taxon>Sphingomonadales</taxon>
        <taxon>Erythrobacteraceae</taxon>
        <taxon>Qipengyuania</taxon>
    </lineage>
</organism>
<gene>
    <name evidence="11" type="ORF">GRI58_07355</name>
</gene>
<dbReference type="Gene3D" id="3.40.50.300">
    <property type="entry name" value="P-loop containing nucleotide triphosphate hydrolases"/>
    <property type="match status" value="1"/>
</dbReference>
<evidence type="ECO:0000256" key="10">
    <source>
        <dbReference type="RuleBase" id="RU363066"/>
    </source>
</evidence>
<name>A0A845AG64_9SPHN</name>
<dbReference type="InterPro" id="IPR027417">
    <property type="entry name" value="P-loop_NTPase"/>
</dbReference>
<accession>A0A845AG64</accession>
<dbReference type="InterPro" id="IPR006001">
    <property type="entry name" value="Therm_gnt_kin"/>
</dbReference>
<keyword evidence="8" id="KW-0311">Gluconate utilization</keyword>
<evidence type="ECO:0000256" key="1">
    <source>
        <dbReference type="ARBA" id="ARBA00004761"/>
    </source>
</evidence>
<evidence type="ECO:0000256" key="4">
    <source>
        <dbReference type="ARBA" id="ARBA00022679"/>
    </source>
</evidence>
<dbReference type="GO" id="GO:0019521">
    <property type="term" value="P:D-gluconate metabolic process"/>
    <property type="evidence" value="ECO:0007669"/>
    <property type="project" value="UniProtKB-KW"/>
</dbReference>
<evidence type="ECO:0000256" key="2">
    <source>
        <dbReference type="ARBA" id="ARBA00008420"/>
    </source>
</evidence>
<comment type="pathway">
    <text evidence="1">Carbohydrate acid metabolism.</text>
</comment>
<evidence type="ECO:0000256" key="7">
    <source>
        <dbReference type="ARBA" id="ARBA00022840"/>
    </source>
</evidence>
<dbReference type="NCBIfam" id="TIGR01313">
    <property type="entry name" value="therm_gnt_kin"/>
    <property type="match status" value="1"/>
</dbReference>
<dbReference type="SUPFAM" id="SSF52540">
    <property type="entry name" value="P-loop containing nucleoside triphosphate hydrolases"/>
    <property type="match status" value="1"/>
</dbReference>
<keyword evidence="7 10" id="KW-0067">ATP-binding</keyword>
<proteinExistence type="inferred from homology"/>
<dbReference type="FunFam" id="3.40.50.300:FF:000522">
    <property type="entry name" value="Gluconokinase"/>
    <property type="match status" value="1"/>
</dbReference>
<dbReference type="GO" id="GO:0005737">
    <property type="term" value="C:cytoplasm"/>
    <property type="evidence" value="ECO:0007669"/>
    <property type="project" value="TreeGrafter"/>
</dbReference>
<keyword evidence="5 10" id="KW-0547">Nucleotide-binding</keyword>
<dbReference type="Pfam" id="PF13671">
    <property type="entry name" value="AAA_33"/>
    <property type="match status" value="1"/>
</dbReference>
<comment type="caution">
    <text evidence="11">The sequence shown here is derived from an EMBL/GenBank/DDBJ whole genome shotgun (WGS) entry which is preliminary data.</text>
</comment>
<dbReference type="CDD" id="cd02021">
    <property type="entry name" value="GntK"/>
    <property type="match status" value="1"/>
</dbReference>
<sequence length="159" mass="18075">MGVSASGKSTIGKALAERLDYPFEEGDDLHPQANIAKMRSGHPLDDADRAPWLDRVADWIGRQYRSGEGGVVSCSSLKRRYRDRLRQADPILAFVFPDPDRETLRKRLERRKHHFMPPSLLDSQLDALERPAPDERALRLSGTAPIDEDVDEICEWLAR</sequence>
<keyword evidence="4 10" id="KW-0808">Transferase</keyword>
<comment type="similarity">
    <text evidence="2 10">Belongs to the gluconokinase GntK/GntV family.</text>
</comment>
<dbReference type="GO" id="GO:0005524">
    <property type="term" value="F:ATP binding"/>
    <property type="evidence" value="ECO:0007669"/>
    <property type="project" value="UniProtKB-KW"/>
</dbReference>
<dbReference type="EC" id="2.7.1.12" evidence="3 10"/>
<keyword evidence="12" id="KW-1185">Reference proteome</keyword>